<dbReference type="AlphaFoldDB" id="A0A1M6THP6"/>
<reference evidence="2" key="1">
    <citation type="submission" date="2016-11" db="EMBL/GenBank/DDBJ databases">
        <authorList>
            <person name="Varghese N."/>
            <person name="Submissions S."/>
        </authorList>
    </citation>
    <scope>NUCLEOTIDE SEQUENCE [LARGE SCALE GENOMIC DNA]</scope>
    <source>
        <strain evidence="2">DSM 26899</strain>
    </source>
</reference>
<sequence length="250" mass="29437">MHATLLQKKSSMKNLFLIILIFVTSVFYAQNKDVSGIYGEKITETFNPKGDYLELKSDSTFIYNYLGKKYYGNWELSQNKVLLNPKIKKQFPKIKMRESRINSDSITIKINYISSNENSDHSKNQDFRMATIYFDKKGRYINILKSPSIRQCGWAPIIRKQKILNNDNSVQISQKDFSQIGFMTYHLNDYIIFTRTSKDSNFFEFDIEDIQEDQDIIKDDFFLIDGKSLFYPNKKGNKNLMRLPLTKKKI</sequence>
<evidence type="ECO:0000313" key="2">
    <source>
        <dbReference type="Proteomes" id="UP000184364"/>
    </source>
</evidence>
<dbReference type="STRING" id="1302687.SAMN05444267_100595"/>
<name>A0A1M6THP6_9FLAO</name>
<organism evidence="1 2">
    <name type="scientific">Chryseobacterium polytrichastri</name>
    <dbReference type="NCBI Taxonomy" id="1302687"/>
    <lineage>
        <taxon>Bacteria</taxon>
        <taxon>Pseudomonadati</taxon>
        <taxon>Bacteroidota</taxon>
        <taxon>Flavobacteriia</taxon>
        <taxon>Flavobacteriales</taxon>
        <taxon>Weeksellaceae</taxon>
        <taxon>Chryseobacterium group</taxon>
        <taxon>Chryseobacterium</taxon>
    </lineage>
</organism>
<gene>
    <name evidence="1" type="ORF">SAMN05444267_100595</name>
</gene>
<evidence type="ECO:0000313" key="1">
    <source>
        <dbReference type="EMBL" id="SHK56288.1"/>
    </source>
</evidence>
<dbReference type="EMBL" id="FRAV01000005">
    <property type="protein sequence ID" value="SHK56288.1"/>
    <property type="molecule type" value="Genomic_DNA"/>
</dbReference>
<proteinExistence type="predicted"/>
<protein>
    <submittedName>
        <fullName evidence="1">Uncharacterized protein</fullName>
    </submittedName>
</protein>
<dbReference type="Proteomes" id="UP000184364">
    <property type="component" value="Unassembled WGS sequence"/>
</dbReference>
<keyword evidence="2" id="KW-1185">Reference proteome</keyword>
<accession>A0A1M6THP6</accession>